<dbReference type="InterPro" id="IPR016193">
    <property type="entry name" value="Cytidine_deaminase-like"/>
</dbReference>
<protein>
    <recommendedName>
        <fullName evidence="4">CMP/dCMP-type deaminase domain-containing protein</fullName>
    </recommendedName>
</protein>
<dbReference type="SUPFAM" id="SSF53927">
    <property type="entry name" value="Cytidine deaminase-like"/>
    <property type="match status" value="1"/>
</dbReference>
<evidence type="ECO:0000259" key="4">
    <source>
        <dbReference type="PROSITE" id="PS51747"/>
    </source>
</evidence>
<evidence type="ECO:0000256" key="1">
    <source>
        <dbReference type="ARBA" id="ARBA00022723"/>
    </source>
</evidence>
<keyword evidence="2" id="KW-0862">Zinc</keyword>
<keyword evidence="1" id="KW-0479">Metal-binding</keyword>
<sequence>MTIISASPIHTKPRNNNATPVHEKFENYDDCTGTGTGTGSDSDSSQEVYRQRHIGMRDQRFASIALDEASKSTLLMQHGCIAVLNGKIIAKGYNNIRCHSKDGLLNFRKCCSAHAEICVLHKICINDLPKKIVQKLVLYIVRRSRSGDMAESAPCLHCTMRMKKLNIKAIVFSNSDGELEKRRMNEYNSNKITYGGKRVIEPTFYIR</sequence>
<dbReference type="PROSITE" id="PS00903">
    <property type="entry name" value="CYT_DCMP_DEAMINASES_1"/>
    <property type="match status" value="1"/>
</dbReference>
<dbReference type="GO" id="GO:0008270">
    <property type="term" value="F:zinc ion binding"/>
    <property type="evidence" value="ECO:0007669"/>
    <property type="project" value="InterPro"/>
</dbReference>
<dbReference type="PROSITE" id="PS51747">
    <property type="entry name" value="CYT_DCMP_DEAMINASES_2"/>
    <property type="match status" value="1"/>
</dbReference>
<dbReference type="InterPro" id="IPR002125">
    <property type="entry name" value="CMP_dCMP_dom"/>
</dbReference>
<reference evidence="5" key="1">
    <citation type="journal article" date="2020" name="Nature">
        <title>Giant virus diversity and host interactions through global metagenomics.</title>
        <authorList>
            <person name="Schulz F."/>
            <person name="Roux S."/>
            <person name="Paez-Espino D."/>
            <person name="Jungbluth S."/>
            <person name="Walsh D.A."/>
            <person name="Denef V.J."/>
            <person name="McMahon K.D."/>
            <person name="Konstantinidis K.T."/>
            <person name="Eloe-Fadrosh E.A."/>
            <person name="Kyrpides N.C."/>
            <person name="Woyke T."/>
        </authorList>
    </citation>
    <scope>NUCLEOTIDE SEQUENCE</scope>
    <source>
        <strain evidence="5">GVMAG-M-3300009161-34</strain>
    </source>
</reference>
<organism evidence="5">
    <name type="scientific">viral metagenome</name>
    <dbReference type="NCBI Taxonomy" id="1070528"/>
    <lineage>
        <taxon>unclassified sequences</taxon>
        <taxon>metagenomes</taxon>
        <taxon>organismal metagenomes</taxon>
    </lineage>
</organism>
<dbReference type="InterPro" id="IPR016192">
    <property type="entry name" value="APOBEC/CMP_deaminase_Zn-bd"/>
</dbReference>
<proteinExistence type="predicted"/>
<dbReference type="EMBL" id="MN738958">
    <property type="protein sequence ID" value="QHT33147.1"/>
    <property type="molecule type" value="Genomic_DNA"/>
</dbReference>
<evidence type="ECO:0000313" key="5">
    <source>
        <dbReference type="EMBL" id="QHT33147.1"/>
    </source>
</evidence>
<dbReference type="Pfam" id="PF00383">
    <property type="entry name" value="dCMP_cyt_deam_1"/>
    <property type="match status" value="1"/>
</dbReference>
<dbReference type="AlphaFoldDB" id="A0A6C0EVM8"/>
<evidence type="ECO:0000256" key="2">
    <source>
        <dbReference type="ARBA" id="ARBA00022833"/>
    </source>
</evidence>
<feature type="domain" description="CMP/dCMP-type deaminase" evidence="4">
    <location>
        <begin position="56"/>
        <end position="190"/>
    </location>
</feature>
<dbReference type="GO" id="GO:0016787">
    <property type="term" value="F:hydrolase activity"/>
    <property type="evidence" value="ECO:0007669"/>
    <property type="project" value="InterPro"/>
</dbReference>
<dbReference type="Gene3D" id="3.40.140.10">
    <property type="entry name" value="Cytidine Deaminase, domain 2"/>
    <property type="match status" value="1"/>
</dbReference>
<evidence type="ECO:0000256" key="3">
    <source>
        <dbReference type="SAM" id="MobiDB-lite"/>
    </source>
</evidence>
<name>A0A6C0EVM8_9ZZZZ</name>
<feature type="region of interest" description="Disordered" evidence="3">
    <location>
        <begin position="1"/>
        <end position="22"/>
    </location>
</feature>
<accession>A0A6C0EVM8</accession>